<dbReference type="Proteomes" id="UP000248916">
    <property type="component" value="Unassembled WGS sequence"/>
</dbReference>
<name>A0A2W7P956_9RHOB</name>
<gene>
    <name evidence="1" type="ORF">LX81_00356</name>
</gene>
<dbReference type="EMBL" id="QKZL01000001">
    <property type="protein sequence ID" value="PZX19892.1"/>
    <property type="molecule type" value="Genomic_DNA"/>
</dbReference>
<comment type="caution">
    <text evidence="1">The sequence shown here is derived from an EMBL/GenBank/DDBJ whole genome shotgun (WGS) entry which is preliminary data.</text>
</comment>
<sequence>MRIRTLLLLAGSLATQVEAQSPPLSAIDWLSDSISVPEAAPRPERPLEPGVTEDARADPITVEPLDELPADAQGLFEPQDRRLPDDLWSASQASDVATGLARVEVPHLRAAQRLLVDMLSARSTPPQGSANGTEVFLARIDALLAIGQLQAARALLDRAEEEETPENFRRWFDIALLTGQENRACERMRAMPEVTPTYPARIFCLARGGDWMAAALTLDSAKALDVIDEDETERLTRFLDDHAEGGEIAPPARPSPLDFAILEAIGEPLATTTLPLAFSHADLRHNTGWKARIEAAERLARFGAIPPSKLWEVYLEREPAASGTLWDRVGTMQDFDRVVQGGEPDAISADLPAAWEAMRDAGLATVLAERYAGDLDGLVLDGRAAEIARRISLLAGTTPAPQATASDFLGSVAAGKPQSDLARTPLESSLADGFSSNPPAAAQKLIDQDRIGEALLLATAALDEAASGNLDSTRDGLAILNAAGQKARAVEAALELLILERHQ</sequence>
<evidence type="ECO:0000313" key="1">
    <source>
        <dbReference type="EMBL" id="PZX19892.1"/>
    </source>
</evidence>
<dbReference type="AlphaFoldDB" id="A0A2W7P956"/>
<protein>
    <submittedName>
        <fullName evidence="1">Uncharacterized protein</fullName>
    </submittedName>
</protein>
<reference evidence="1 2" key="1">
    <citation type="submission" date="2018-06" db="EMBL/GenBank/DDBJ databases">
        <title>Genomic Encyclopedia of Archaeal and Bacterial Type Strains, Phase II (KMG-II): from individual species to whole genera.</title>
        <authorList>
            <person name="Goeker M."/>
        </authorList>
    </citation>
    <scope>NUCLEOTIDE SEQUENCE [LARGE SCALE GENOMIC DNA]</scope>
    <source>
        <strain evidence="1 2">DSM 22009</strain>
    </source>
</reference>
<dbReference type="RefSeq" id="WP_146259378.1">
    <property type="nucleotide sequence ID" value="NZ_QKZL01000001.1"/>
</dbReference>
<organism evidence="1 2">
    <name type="scientific">Palleronia aestuarii</name>
    <dbReference type="NCBI Taxonomy" id="568105"/>
    <lineage>
        <taxon>Bacteria</taxon>
        <taxon>Pseudomonadati</taxon>
        <taxon>Pseudomonadota</taxon>
        <taxon>Alphaproteobacteria</taxon>
        <taxon>Rhodobacterales</taxon>
        <taxon>Roseobacteraceae</taxon>
        <taxon>Palleronia</taxon>
    </lineage>
</organism>
<evidence type="ECO:0000313" key="2">
    <source>
        <dbReference type="Proteomes" id="UP000248916"/>
    </source>
</evidence>
<dbReference type="OrthoDB" id="7929427at2"/>
<keyword evidence="2" id="KW-1185">Reference proteome</keyword>
<accession>A0A2W7P956</accession>
<proteinExistence type="predicted"/>